<name>X6LM66_RETFI</name>
<feature type="compositionally biased region" description="Basic and acidic residues" evidence="2">
    <location>
        <begin position="77"/>
        <end position="86"/>
    </location>
</feature>
<evidence type="ECO:0000256" key="1">
    <source>
        <dbReference type="ARBA" id="ARBA00006545"/>
    </source>
</evidence>
<evidence type="ECO:0000256" key="2">
    <source>
        <dbReference type="SAM" id="MobiDB-lite"/>
    </source>
</evidence>
<feature type="compositionally biased region" description="Basic and acidic residues" evidence="2">
    <location>
        <begin position="111"/>
        <end position="130"/>
    </location>
</feature>
<gene>
    <name evidence="3" type="ORF">RFI_34694</name>
</gene>
<feature type="non-terminal residue" evidence="3">
    <location>
        <position position="1"/>
    </location>
</feature>
<dbReference type="GO" id="GO:0006623">
    <property type="term" value="P:protein targeting to vacuole"/>
    <property type="evidence" value="ECO:0007669"/>
    <property type="project" value="TreeGrafter"/>
</dbReference>
<comment type="similarity">
    <text evidence="1">Belongs to the VPS13 family.</text>
</comment>
<dbReference type="OrthoDB" id="428159at2759"/>
<dbReference type="Proteomes" id="UP000023152">
    <property type="component" value="Unassembled WGS sequence"/>
</dbReference>
<dbReference type="PANTHER" id="PTHR16166:SF93">
    <property type="entry name" value="INTERMEMBRANE LIPID TRANSFER PROTEIN VPS13"/>
    <property type="match status" value="1"/>
</dbReference>
<evidence type="ECO:0000313" key="4">
    <source>
        <dbReference type="Proteomes" id="UP000023152"/>
    </source>
</evidence>
<evidence type="ECO:0000313" key="3">
    <source>
        <dbReference type="EMBL" id="ETO02719.1"/>
    </source>
</evidence>
<organism evidence="3 4">
    <name type="scientific">Reticulomyxa filosa</name>
    <dbReference type="NCBI Taxonomy" id="46433"/>
    <lineage>
        <taxon>Eukaryota</taxon>
        <taxon>Sar</taxon>
        <taxon>Rhizaria</taxon>
        <taxon>Retaria</taxon>
        <taxon>Foraminifera</taxon>
        <taxon>Monothalamids</taxon>
        <taxon>Reticulomyxidae</taxon>
        <taxon>Reticulomyxa</taxon>
    </lineage>
</organism>
<feature type="compositionally biased region" description="Acidic residues" evidence="2">
    <location>
        <begin position="87"/>
        <end position="110"/>
    </location>
</feature>
<feature type="region of interest" description="Disordered" evidence="2">
    <location>
        <begin position="77"/>
        <end position="135"/>
    </location>
</feature>
<accession>X6LM66</accession>
<protein>
    <submittedName>
        <fullName evidence="3">Uncharacterized protein</fullName>
    </submittedName>
</protein>
<dbReference type="InterPro" id="IPR026847">
    <property type="entry name" value="VPS13"/>
</dbReference>
<reference evidence="3 4" key="1">
    <citation type="journal article" date="2013" name="Curr. Biol.">
        <title>The Genome of the Foraminiferan Reticulomyxa filosa.</title>
        <authorList>
            <person name="Glockner G."/>
            <person name="Hulsmann N."/>
            <person name="Schleicher M."/>
            <person name="Noegel A.A."/>
            <person name="Eichinger L."/>
            <person name="Gallinger C."/>
            <person name="Pawlowski J."/>
            <person name="Sierra R."/>
            <person name="Euteneuer U."/>
            <person name="Pillet L."/>
            <person name="Moustafa A."/>
            <person name="Platzer M."/>
            <person name="Groth M."/>
            <person name="Szafranski K."/>
            <person name="Schliwa M."/>
        </authorList>
    </citation>
    <scope>NUCLEOTIDE SEQUENCE [LARGE SCALE GENOMIC DNA]</scope>
</reference>
<dbReference type="PANTHER" id="PTHR16166">
    <property type="entry name" value="VACUOLAR PROTEIN SORTING-ASSOCIATED PROTEIN VPS13"/>
    <property type="match status" value="1"/>
</dbReference>
<sequence>AEKRMVDTQWAFLKKDQTKGESYLESLLKHFLSNVQMNITNVHIRYQDFTTVPYHPFAFGVTLGRLTVINLTGKDDFDKQAEKADDNADEEEEEEEKEEGEGEGEGEEDEQKSIDTKDNADDKRSVHDLDQESSEENSFLFFTFVYFKKKKKKKKKI</sequence>
<proteinExistence type="inferred from homology"/>
<keyword evidence="4" id="KW-1185">Reference proteome</keyword>
<dbReference type="EMBL" id="ASPP01035060">
    <property type="protein sequence ID" value="ETO02719.1"/>
    <property type="molecule type" value="Genomic_DNA"/>
</dbReference>
<dbReference type="AlphaFoldDB" id="X6LM66"/>
<dbReference type="GO" id="GO:0045053">
    <property type="term" value="P:protein retention in Golgi apparatus"/>
    <property type="evidence" value="ECO:0007669"/>
    <property type="project" value="TreeGrafter"/>
</dbReference>
<comment type="caution">
    <text evidence="3">The sequence shown here is derived from an EMBL/GenBank/DDBJ whole genome shotgun (WGS) entry which is preliminary data.</text>
</comment>